<keyword evidence="2" id="KW-0645">Protease</keyword>
<dbReference type="CDD" id="cd09604">
    <property type="entry name" value="M1_APN_like"/>
    <property type="match status" value="1"/>
</dbReference>
<dbReference type="EC" id="3.4.11.-" evidence="2"/>
<dbReference type="PANTHER" id="PTHR45726">
    <property type="entry name" value="LEUKOTRIENE A-4 HYDROLASE"/>
    <property type="match status" value="1"/>
</dbReference>
<reference evidence="2 3" key="1">
    <citation type="submission" date="2023-09" db="EMBL/GenBank/DDBJ databases">
        <title>Complete Genome and Methylome dissection of Bacillus brevis NEB573 original source of BbsI restriction endonuclease.</title>
        <authorList>
            <person name="Fomenkov A."/>
            <person name="Roberts R.D."/>
        </authorList>
    </citation>
    <scope>NUCLEOTIDE SEQUENCE [LARGE SCALE GENOMIC DNA]</scope>
    <source>
        <strain evidence="2 3">NEB573</strain>
    </source>
</reference>
<gene>
    <name evidence="2" type="ORF">RGB73_03995</name>
</gene>
<dbReference type="InterPro" id="IPR034015">
    <property type="entry name" value="M1_LTA4H"/>
</dbReference>
<keyword evidence="3" id="KW-1185">Reference proteome</keyword>
<keyword evidence="2" id="KW-0031">Aminopeptidase</keyword>
<feature type="domain" description="Peptidase M1 membrane alanine aminopeptidase" evidence="1">
    <location>
        <begin position="289"/>
        <end position="491"/>
    </location>
</feature>
<evidence type="ECO:0000259" key="1">
    <source>
        <dbReference type="Pfam" id="PF01433"/>
    </source>
</evidence>
<name>A0ABY9T5Y5_BREBE</name>
<dbReference type="EMBL" id="CP134050">
    <property type="protein sequence ID" value="WNC15511.1"/>
    <property type="molecule type" value="Genomic_DNA"/>
</dbReference>
<dbReference type="SUPFAM" id="SSF55486">
    <property type="entry name" value="Metalloproteases ('zincins'), catalytic domain"/>
    <property type="match status" value="1"/>
</dbReference>
<dbReference type="GO" id="GO:0004177">
    <property type="term" value="F:aminopeptidase activity"/>
    <property type="evidence" value="ECO:0007669"/>
    <property type="project" value="UniProtKB-KW"/>
</dbReference>
<dbReference type="InterPro" id="IPR014782">
    <property type="entry name" value="Peptidase_M1_dom"/>
</dbReference>
<organism evidence="2 3">
    <name type="scientific">Brevibacillus brevis</name>
    <name type="common">Bacillus brevis</name>
    <dbReference type="NCBI Taxonomy" id="1393"/>
    <lineage>
        <taxon>Bacteria</taxon>
        <taxon>Bacillati</taxon>
        <taxon>Bacillota</taxon>
        <taxon>Bacilli</taxon>
        <taxon>Bacillales</taxon>
        <taxon>Paenibacillaceae</taxon>
        <taxon>Brevibacillus</taxon>
    </lineage>
</organism>
<dbReference type="Pfam" id="PF01433">
    <property type="entry name" value="Peptidase_M1"/>
    <property type="match status" value="1"/>
</dbReference>
<dbReference type="RefSeq" id="WP_310769338.1">
    <property type="nucleotide sequence ID" value="NZ_CP134050.1"/>
</dbReference>
<dbReference type="InterPro" id="IPR027268">
    <property type="entry name" value="Peptidase_M4/M1_CTD_sf"/>
</dbReference>
<accession>A0ABY9T5Y5</accession>
<sequence length="512" mass="57803">MWRKGWVVSLVLGAVLAGFLWERPWAGQAGADEAETFLPQQIPASALYRADVSVDMKTHTVAGTLTVRFAPQDSQAYFHLYPNAFQAKADLGGDNWEKVLGKQREPGSISIAEVRVDGQKVPAELQGRLQTLLRVPLTDKSSSEQTEVELRFTLQVPYNNGRLSYNDHAMWLGNWLPILAVKGADGWRLDPYSAIGDPFYSEMANYHLRVQLAEGYQLASSGIESVAVVTQTRPKRQTVYEIDAWNVRDFALVIMDDTYRQQMGKVGDVVVRTWSQEGDDPKIGGRLHEVAMQSLGYFGEQFGRYPYQEYDVVKTGGFFGGMEYPSLVFIQDEYFDRSDMVAEAVVAHETAHQWFYGLVGSDEVNEAWVDESLTDYATMAFLQRADPASAQGYIQLRLGQSEAAESYAGQGLQVGQSVERFPTWKSYTELVYGRGSAMWWTLREAWGEEKLHRLLRTYVHRNQYGQASGQELIDMLSQEAGANAAPFIDYWLKLRIDRKAAAETWMRSGKHE</sequence>
<proteinExistence type="predicted"/>
<protein>
    <submittedName>
        <fullName evidence="2">M1 family metallopeptidase</fullName>
        <ecNumber evidence="2">3.4.11.-</ecNumber>
    </submittedName>
</protein>
<keyword evidence="2" id="KW-0378">Hydrolase</keyword>
<dbReference type="Gene3D" id="1.10.390.10">
    <property type="entry name" value="Neutral Protease Domain 2"/>
    <property type="match status" value="1"/>
</dbReference>
<dbReference type="Proteomes" id="UP001256827">
    <property type="component" value="Chromosome"/>
</dbReference>
<evidence type="ECO:0000313" key="3">
    <source>
        <dbReference type="Proteomes" id="UP001256827"/>
    </source>
</evidence>
<dbReference type="PANTHER" id="PTHR45726:SF3">
    <property type="entry name" value="LEUKOTRIENE A-4 HYDROLASE"/>
    <property type="match status" value="1"/>
</dbReference>
<evidence type="ECO:0000313" key="2">
    <source>
        <dbReference type="EMBL" id="WNC15511.1"/>
    </source>
</evidence>